<evidence type="ECO:0000313" key="1">
    <source>
        <dbReference type="EMBL" id="MBA0576321.1"/>
    </source>
</evidence>
<organism evidence="1 2">
    <name type="scientific">Gossypium lobatum</name>
    <dbReference type="NCBI Taxonomy" id="34289"/>
    <lineage>
        <taxon>Eukaryota</taxon>
        <taxon>Viridiplantae</taxon>
        <taxon>Streptophyta</taxon>
        <taxon>Embryophyta</taxon>
        <taxon>Tracheophyta</taxon>
        <taxon>Spermatophyta</taxon>
        <taxon>Magnoliopsida</taxon>
        <taxon>eudicotyledons</taxon>
        <taxon>Gunneridae</taxon>
        <taxon>Pentapetalae</taxon>
        <taxon>rosids</taxon>
        <taxon>malvids</taxon>
        <taxon>Malvales</taxon>
        <taxon>Malvaceae</taxon>
        <taxon>Malvoideae</taxon>
        <taxon>Gossypium</taxon>
    </lineage>
</organism>
<keyword evidence="2" id="KW-1185">Reference proteome</keyword>
<reference evidence="1 2" key="1">
    <citation type="journal article" date="2019" name="Genome Biol. Evol.">
        <title>Insights into the evolution of the New World diploid cottons (Gossypium, subgenus Houzingenia) based on genome sequencing.</title>
        <authorList>
            <person name="Grover C.E."/>
            <person name="Arick M.A. 2nd"/>
            <person name="Thrash A."/>
            <person name="Conover J.L."/>
            <person name="Sanders W.S."/>
            <person name="Peterson D.G."/>
            <person name="Frelichowski J.E."/>
            <person name="Scheffler J.A."/>
            <person name="Scheffler B.E."/>
            <person name="Wendel J.F."/>
        </authorList>
    </citation>
    <scope>NUCLEOTIDE SEQUENCE [LARGE SCALE GENOMIC DNA]</scope>
    <source>
        <strain evidence="1">157</strain>
        <tissue evidence="1">Leaf</tissue>
    </source>
</reference>
<evidence type="ECO:0000313" key="2">
    <source>
        <dbReference type="Proteomes" id="UP000593572"/>
    </source>
</evidence>
<accession>A0A7J8NH74</accession>
<gene>
    <name evidence="1" type="ORF">Golob_025277</name>
</gene>
<feature type="non-terminal residue" evidence="1">
    <location>
        <position position="19"/>
    </location>
</feature>
<proteinExistence type="predicted"/>
<dbReference type="EMBL" id="JABEZX010344521">
    <property type="protein sequence ID" value="MBA0576321.1"/>
    <property type="molecule type" value="Genomic_DNA"/>
</dbReference>
<dbReference type="AlphaFoldDB" id="A0A7J8NH74"/>
<protein>
    <submittedName>
        <fullName evidence="1">Uncharacterized protein</fullName>
    </submittedName>
</protein>
<name>A0A7J8NH74_9ROSI</name>
<dbReference type="Proteomes" id="UP000593572">
    <property type="component" value="Unassembled WGS sequence"/>
</dbReference>
<comment type="caution">
    <text evidence="1">The sequence shown here is derived from an EMBL/GenBank/DDBJ whole genome shotgun (WGS) entry which is preliminary data.</text>
</comment>
<sequence length="19" mass="2133">MECSLGLFVFENQALFSTP</sequence>